<dbReference type="AlphaFoldDB" id="A0A4R5AM61"/>
<reference evidence="2 3" key="1">
    <citation type="submission" date="2019-02" db="EMBL/GenBank/DDBJ databases">
        <title>Draft genome sequences of novel Actinobacteria.</title>
        <authorList>
            <person name="Sahin N."/>
            <person name="Ay H."/>
            <person name="Saygin H."/>
        </authorList>
    </citation>
    <scope>NUCLEOTIDE SEQUENCE [LARGE SCALE GENOMIC DNA]</scope>
    <source>
        <strain evidence="2 3">8K307</strain>
    </source>
</reference>
<proteinExistence type="predicted"/>
<evidence type="ECO:0000313" key="2">
    <source>
        <dbReference type="EMBL" id="TDD72619.1"/>
    </source>
</evidence>
<dbReference type="EMBL" id="SMLB01000002">
    <property type="protein sequence ID" value="TDD72619.1"/>
    <property type="molecule type" value="Genomic_DNA"/>
</dbReference>
<dbReference type="Proteomes" id="UP000295217">
    <property type="component" value="Unassembled WGS sequence"/>
</dbReference>
<organism evidence="2 3">
    <name type="scientific">Jiangella aurantiaca</name>
    <dbReference type="NCBI Taxonomy" id="2530373"/>
    <lineage>
        <taxon>Bacteria</taxon>
        <taxon>Bacillati</taxon>
        <taxon>Actinomycetota</taxon>
        <taxon>Actinomycetes</taxon>
        <taxon>Jiangellales</taxon>
        <taxon>Jiangellaceae</taxon>
        <taxon>Jiangella</taxon>
    </lineage>
</organism>
<protein>
    <submittedName>
        <fullName evidence="2">Uncharacterized protein</fullName>
    </submittedName>
</protein>
<accession>A0A4R5AM61</accession>
<keyword evidence="3" id="KW-1185">Reference proteome</keyword>
<dbReference type="OrthoDB" id="9965544at2"/>
<evidence type="ECO:0000313" key="3">
    <source>
        <dbReference type="Proteomes" id="UP000295217"/>
    </source>
</evidence>
<sequence>MRGLVIVQPDGPPDERARPRFVQRPGLRRLAQDPGNGVIELAHGGFVIGHQIDLHHAQKAGAAAERSDHADLLPSIDNRGQACQNA</sequence>
<dbReference type="RefSeq" id="WP_132101335.1">
    <property type="nucleotide sequence ID" value="NZ_SMLB01000002.1"/>
</dbReference>
<gene>
    <name evidence="2" type="ORF">E1262_01795</name>
</gene>
<name>A0A4R5AM61_9ACTN</name>
<comment type="caution">
    <text evidence="2">The sequence shown here is derived from an EMBL/GenBank/DDBJ whole genome shotgun (WGS) entry which is preliminary data.</text>
</comment>
<feature type="region of interest" description="Disordered" evidence="1">
    <location>
        <begin position="61"/>
        <end position="86"/>
    </location>
</feature>
<evidence type="ECO:0000256" key="1">
    <source>
        <dbReference type="SAM" id="MobiDB-lite"/>
    </source>
</evidence>